<evidence type="ECO:0000256" key="1">
    <source>
        <dbReference type="ARBA" id="ARBA00022679"/>
    </source>
</evidence>
<feature type="domain" description="Methyltransferase" evidence="2">
    <location>
        <begin position="63"/>
        <end position="138"/>
    </location>
</feature>
<dbReference type="CDD" id="cd02440">
    <property type="entry name" value="AdoMet_MTases"/>
    <property type="match status" value="1"/>
</dbReference>
<evidence type="ECO:0000313" key="4">
    <source>
        <dbReference type="Proteomes" id="UP000665020"/>
    </source>
</evidence>
<sequence length="233" mass="26604">MRRPLTPTEKIIYNNGERLIFGISHDVNEDIRHRSSYIFFKRIIDNDLVYMKSSNMKNNSIDIIDLGCGVGHGCETLSKIKNSTIMGVDSCQEAIKYAKDVYSGDNISYKCLDLRQYIPIIPSYDYVVSSQVLEHIPNGLELGFTSKWLKRLMLAVPYNEPKNRNPHHVLSDIREENFSGQNAELFYQDLTGIIYDKNNKPPKPNIIICICSHPALPKITDNQIDFPVPAWGP</sequence>
<accession>A0A8A7KFM4</accession>
<gene>
    <name evidence="3" type="ORF">GM661_06650</name>
</gene>
<evidence type="ECO:0000259" key="2">
    <source>
        <dbReference type="Pfam" id="PF13649"/>
    </source>
</evidence>
<dbReference type="KEGG" id="ifn:GM661_06650"/>
<dbReference type="EMBL" id="CP046640">
    <property type="protein sequence ID" value="QTL97687.1"/>
    <property type="molecule type" value="Genomic_DNA"/>
</dbReference>
<dbReference type="GO" id="GO:0032259">
    <property type="term" value="P:methylation"/>
    <property type="evidence" value="ECO:0007669"/>
    <property type="project" value="UniProtKB-KW"/>
</dbReference>
<keyword evidence="3" id="KW-0489">Methyltransferase</keyword>
<keyword evidence="1" id="KW-0808">Transferase</keyword>
<dbReference type="Pfam" id="PF13649">
    <property type="entry name" value="Methyltransf_25"/>
    <property type="match status" value="1"/>
</dbReference>
<protein>
    <submittedName>
        <fullName evidence="3">Methyltransferase domain-containing protein</fullName>
    </submittedName>
</protein>
<keyword evidence="4" id="KW-1185">Reference proteome</keyword>
<reference evidence="3" key="1">
    <citation type="submission" date="2019-12" db="EMBL/GenBank/DDBJ databases">
        <authorList>
            <person name="zhang j."/>
            <person name="sun C.M."/>
        </authorList>
    </citation>
    <scope>NUCLEOTIDE SEQUENCE</scope>
    <source>
        <strain evidence="3">NS-1</strain>
    </source>
</reference>
<dbReference type="Proteomes" id="UP000665020">
    <property type="component" value="Chromosome"/>
</dbReference>
<dbReference type="RefSeq" id="WP_230869308.1">
    <property type="nucleotide sequence ID" value="NZ_CP046640.1"/>
</dbReference>
<dbReference type="InterPro" id="IPR041698">
    <property type="entry name" value="Methyltransf_25"/>
</dbReference>
<organism evidence="3 4">
    <name type="scientific">Iocasia fonsfrigidae</name>
    <dbReference type="NCBI Taxonomy" id="2682810"/>
    <lineage>
        <taxon>Bacteria</taxon>
        <taxon>Bacillati</taxon>
        <taxon>Bacillota</taxon>
        <taxon>Clostridia</taxon>
        <taxon>Halanaerobiales</taxon>
        <taxon>Halanaerobiaceae</taxon>
        <taxon>Iocasia</taxon>
    </lineage>
</organism>
<evidence type="ECO:0000313" key="3">
    <source>
        <dbReference type="EMBL" id="QTL97687.1"/>
    </source>
</evidence>
<dbReference type="Gene3D" id="3.40.50.150">
    <property type="entry name" value="Vaccinia Virus protein VP39"/>
    <property type="match status" value="1"/>
</dbReference>
<dbReference type="InterPro" id="IPR029063">
    <property type="entry name" value="SAM-dependent_MTases_sf"/>
</dbReference>
<dbReference type="GO" id="GO:0008168">
    <property type="term" value="F:methyltransferase activity"/>
    <property type="evidence" value="ECO:0007669"/>
    <property type="project" value="UniProtKB-KW"/>
</dbReference>
<dbReference type="AlphaFoldDB" id="A0A8A7KFM4"/>
<proteinExistence type="predicted"/>
<name>A0A8A7KFM4_9FIRM</name>
<dbReference type="PANTHER" id="PTHR43861">
    <property type="entry name" value="TRANS-ACONITATE 2-METHYLTRANSFERASE-RELATED"/>
    <property type="match status" value="1"/>
</dbReference>
<dbReference type="SUPFAM" id="SSF53335">
    <property type="entry name" value="S-adenosyl-L-methionine-dependent methyltransferases"/>
    <property type="match status" value="1"/>
</dbReference>